<dbReference type="Gene3D" id="3.40.30.10">
    <property type="entry name" value="Glutaredoxin"/>
    <property type="match status" value="1"/>
</dbReference>
<proteinExistence type="predicted"/>
<evidence type="ECO:0008006" key="3">
    <source>
        <dbReference type="Google" id="ProtNLM"/>
    </source>
</evidence>
<evidence type="ECO:0000313" key="2">
    <source>
        <dbReference type="Proteomes" id="UP000194008"/>
    </source>
</evidence>
<protein>
    <recommendedName>
        <fullName evidence="3">Arsenate reductase</fullName>
    </recommendedName>
</protein>
<reference evidence="1 2" key="1">
    <citation type="journal article" date="2016" name="Eur. J. Clin. Microbiol. Infect. Dis.">
        <title>Whole genome sequencing as a tool for phylogenetic analysis of clinical strains of Mitis group streptococci.</title>
        <authorList>
            <person name="Rasmussen L.H."/>
            <person name="Dargis R."/>
            <person name="Hojholt K."/>
            <person name="Christensen J.J."/>
            <person name="Skovgaard O."/>
            <person name="Justesen U.S."/>
            <person name="Rosenvinge F.S."/>
            <person name="Moser C."/>
            <person name="Lukjancenko O."/>
            <person name="Rasmussen S."/>
            <person name="Nielsen X.C."/>
        </authorList>
    </citation>
    <scope>NUCLEOTIDE SEQUENCE [LARGE SCALE GENOMIC DNA]</scope>
    <source>
        <strain evidence="1 2">Y_5914_11</strain>
    </source>
</reference>
<organism evidence="1 2">
    <name type="scientific">Streptococcus oralis subsp. dentisani</name>
    <dbReference type="NCBI Taxonomy" id="1458253"/>
    <lineage>
        <taxon>Bacteria</taxon>
        <taxon>Bacillati</taxon>
        <taxon>Bacillota</taxon>
        <taxon>Bacilli</taxon>
        <taxon>Lactobacillales</taxon>
        <taxon>Streptococcaceae</taxon>
        <taxon>Streptococcus</taxon>
    </lineage>
</organism>
<dbReference type="RefSeq" id="WP_084972169.1">
    <property type="nucleotide sequence ID" value="NZ_NCUW01000030.1"/>
</dbReference>
<accession>A0A1X1IR38</accession>
<dbReference type="EMBL" id="NCUW01000030">
    <property type="protein sequence ID" value="ORO75614.1"/>
    <property type="molecule type" value="Genomic_DNA"/>
</dbReference>
<comment type="caution">
    <text evidence="1">The sequence shown here is derived from an EMBL/GenBank/DDBJ whole genome shotgun (WGS) entry which is preliminary data.</text>
</comment>
<sequence length="213" mass="25744">MIKIFFGNDPGIRAQLTQQLTSYSINFQSYEEEQLTEQVFLEMLKQTSDFFDLLNPNLVHYKLDNRLSLKQFIHRILSDKDKYLRLPIAIVNDRVYSGVSVEDVRMFIPKERRKIERQHLFRKFEELEAGALFWRNFDSFRKQSELRWFELYDLLFADESDDLGEIKKAKDRFFTYKNNKQIPPEDIIEKIQKIFLIERVDFFKKSISSLQNF</sequence>
<dbReference type="Proteomes" id="UP000194008">
    <property type="component" value="Unassembled WGS sequence"/>
</dbReference>
<name>A0A1X1IR38_STROR</name>
<gene>
    <name evidence="1" type="ORF">B7709_06605</name>
</gene>
<dbReference type="AlphaFoldDB" id="A0A1X1IR38"/>
<evidence type="ECO:0000313" key="1">
    <source>
        <dbReference type="EMBL" id="ORO75614.1"/>
    </source>
</evidence>